<dbReference type="RefSeq" id="WP_147870549.1">
    <property type="nucleotide sequence ID" value="NZ_CP036264.1"/>
</dbReference>
<evidence type="ECO:0000256" key="2">
    <source>
        <dbReference type="SAM" id="Phobius"/>
    </source>
</evidence>
<evidence type="ECO:0000313" key="4">
    <source>
        <dbReference type="Proteomes" id="UP000321353"/>
    </source>
</evidence>
<keyword evidence="2" id="KW-0472">Membrane</keyword>
<feature type="region of interest" description="Disordered" evidence="1">
    <location>
        <begin position="1253"/>
        <end position="1294"/>
    </location>
</feature>
<evidence type="ECO:0000256" key="1">
    <source>
        <dbReference type="SAM" id="MobiDB-lite"/>
    </source>
</evidence>
<sequence length="1783" mass="192637">MQPNQQPSWQAAAKKRGHARLARDLRRAAIVIGLLALTVVLILLLFPPFFAPQTHLVLIGSRGNDAFNTPPIPFVAEDLEAIASIREAKVRDQSETLRSAQAAKNLAGRLAETKINARDNLILYINAHGVTDDTSAYLLCDNFDLRQPDLGRISVASLLDQVRQSPAATKLIVINAGTIDYDPGLGVVGNEFPRLLENAVRQTGDASLWVYCSHSSLQYSHVSRAARRSVFGMFVGEGLKGAADLDHDRTIKLSELVGFTSANVAKWVAQSTDRGARQSPQLIWGGGQPGKSDPELLTLFERDSTKHLTAASLIVPLDEDGGSSGSSSRSGRVRGLLRRQQVTLASHRIPSNETTKGSAGAANDVAGGPSDPAGQAASAGADDESAKADGNAGSSDAAPTGPDTGADGQANGSGPIGSQDGNTSGEDASVKTKQLLSKAWQQRDTASLAWSAVDPSLSPIENKPHLWRELQAELLAFEQQLSGGKGYDDEKILVTLEDSFPSKPTTKPAASQTPSPPLKSLFGGASEETIALLSTLNPDQAHSLALARLAAMIQGDELDVELKTLQASLEQNQRKAFDEWLKTRWRPEFSGYIEMAYLKRLAEDPDLDWSLVQNAALTTLAGERIAALDLLSPGWMRSDVERADQVRFFAEQLVFDRVGLRWQQRCEDLFKDAGTIYAAAEQDFVEIRRAERQLEVVLARLPSYLHWHRMSQFMPVERSMVSEDLSTLLDLAAELSDLLDQPGQSSVTTLSAVRRQLESIQSSVEATCGDASAEQLLTRTPTPSDSYQAELLLRTPLVSSSLRSQLLTASDQRDRELAANYDLANIGIDDVATAAPGGVSGSPTAEDWRYLFEQAKLEARYVHLSRIDGVPANEFAAVTAAQEVGAAFESLEQAYRSMQADDSASKRAAVRQTHSKFGMALQAFYRSAAEVERALSSCAVSPAASRMAIRLLRMLDPRDAWQLDRVDVNALSLAPQLRSTLRWQASRFVQASTYHTGTASTALADWADQYRTQAELLCRSTDPSDGLHRIALTAPAQVDLQYGDHDEILVTMDNPSDRELSVTVSLEYESQLIDVDLDASAKTGESGSTADEIRPRFFDTPSQFGTRRSHPITIAAESSIALPLKISRRDDASETTKLVVDVYQPSKLTRSDVQPPVLLTRRSIDVMLPVAEVFVRRGDATFVSDVGGVELLPHPNRLETFRFGVVNHASRSKEISMRCYALGGRVTGRLPADPTTLLAGALPLASFDLNVPGDGQPAFPSAGEAQQGGGDETAAKASDAAKEDTAKKDDAAAEPIKSVDMPHGMLVELRDRQTGQSTFRYVRFAIQRPRRFVVPRVGFDTTKQQITIEVSAADPARLPEGAPVRVECRLADDRYGRTKGKLQGMISRSTPTTKLFIATTTPPPRVARVYIDVDGYPRSFIFDVPCGKHLTNVPEVTDLVGLQMTTSSKNGVLGATKSIPVAVQIDASVGSFENGRDHLDLGIDLDDSGVPNPEDSVTLTTDRGVMIGFVKSAPDGTIELTNAVSDHLIDLPSERLENLLIDVAASLTVNDKVQSVRSIELLIDTAPPIVGPINRTDGLDFVAVNGQVDLEVWAWDEGSDVTKVEAAFDLEGTGEFPAAGNIFTGSRTSDRQWMLSVDSGPDAGKKSLLVRGIDRVGNESDPVSIDIEVVSATESTKRVKQQTVDLVGTIQFRQRNVPEVEVRLIAVPADDAGAGTEPSEAAAEAGMSVRSNESGGYVIPGVPPGSYRLAARAVIRNRVHRTELPVEVTVGPQRTMRVDVTLP</sequence>
<keyword evidence="2" id="KW-0812">Transmembrane</keyword>
<feature type="compositionally biased region" description="Polar residues" evidence="1">
    <location>
        <begin position="419"/>
        <end position="436"/>
    </location>
</feature>
<dbReference type="Proteomes" id="UP000321353">
    <property type="component" value="Chromosome"/>
</dbReference>
<feature type="compositionally biased region" description="Basic and acidic residues" evidence="1">
    <location>
        <begin position="1279"/>
        <end position="1291"/>
    </location>
</feature>
<evidence type="ECO:0000313" key="3">
    <source>
        <dbReference type="EMBL" id="QEG01473.1"/>
    </source>
</evidence>
<feature type="region of interest" description="Disordered" evidence="1">
    <location>
        <begin position="316"/>
        <end position="335"/>
    </location>
</feature>
<dbReference type="EMBL" id="CP036264">
    <property type="protein sequence ID" value="QEG01473.1"/>
    <property type="molecule type" value="Genomic_DNA"/>
</dbReference>
<name>A0A5B9MJB8_9BACT</name>
<accession>A0A5B9MJB8</accession>
<keyword evidence="2" id="KW-1133">Transmembrane helix</keyword>
<feature type="region of interest" description="Disordered" evidence="1">
    <location>
        <begin position="342"/>
        <end position="436"/>
    </location>
</feature>
<feature type="region of interest" description="Disordered" evidence="1">
    <location>
        <begin position="1711"/>
        <end position="1733"/>
    </location>
</feature>
<evidence type="ECO:0008006" key="5">
    <source>
        <dbReference type="Google" id="ProtNLM"/>
    </source>
</evidence>
<keyword evidence="4" id="KW-1185">Reference proteome</keyword>
<feature type="region of interest" description="Disordered" evidence="1">
    <location>
        <begin position="1081"/>
        <end position="1100"/>
    </location>
</feature>
<reference evidence="3 4" key="1">
    <citation type="submission" date="2019-02" db="EMBL/GenBank/DDBJ databases">
        <title>Planctomycetal bacteria perform biofilm scaping via a novel small molecule.</title>
        <authorList>
            <person name="Jeske O."/>
            <person name="Boedeker C."/>
            <person name="Wiegand S."/>
            <person name="Breitling P."/>
            <person name="Kallscheuer N."/>
            <person name="Jogler M."/>
            <person name="Rohde M."/>
            <person name="Petersen J."/>
            <person name="Medema M.H."/>
            <person name="Surup F."/>
            <person name="Jogler C."/>
        </authorList>
    </citation>
    <scope>NUCLEOTIDE SEQUENCE [LARGE SCALE GENOMIC DNA]</scope>
    <source>
        <strain evidence="3 4">Mal15</strain>
    </source>
</reference>
<feature type="transmembrane region" description="Helical" evidence="2">
    <location>
        <begin position="28"/>
        <end position="50"/>
    </location>
</feature>
<proteinExistence type="predicted"/>
<gene>
    <name evidence="3" type="ORF">Mal15_55490</name>
</gene>
<dbReference type="KEGG" id="smam:Mal15_55490"/>
<protein>
    <recommendedName>
        <fullName evidence="5">Caspase domain protein</fullName>
    </recommendedName>
</protein>
<organism evidence="3 4">
    <name type="scientific">Stieleria maiorica</name>
    <dbReference type="NCBI Taxonomy" id="2795974"/>
    <lineage>
        <taxon>Bacteria</taxon>
        <taxon>Pseudomonadati</taxon>
        <taxon>Planctomycetota</taxon>
        <taxon>Planctomycetia</taxon>
        <taxon>Pirellulales</taxon>
        <taxon>Pirellulaceae</taxon>
        <taxon>Stieleria</taxon>
    </lineage>
</organism>